<protein>
    <submittedName>
        <fullName evidence="1">Uncharacterized protein</fullName>
    </submittedName>
</protein>
<reference evidence="1" key="1">
    <citation type="submission" date="2022-06" db="EMBL/GenBank/DDBJ databases">
        <title>Phylogenomic reconstructions and comparative analyses of Kickxellomycotina fungi.</title>
        <authorList>
            <person name="Reynolds N.K."/>
            <person name="Stajich J.E."/>
            <person name="Barry K."/>
            <person name="Grigoriev I.V."/>
            <person name="Crous P."/>
            <person name="Smith M.E."/>
        </authorList>
    </citation>
    <scope>NUCLEOTIDE SEQUENCE</scope>
    <source>
        <strain evidence="1">RSA 2271</strain>
    </source>
</reference>
<organism evidence="1 2">
    <name type="scientific">Spiromyces aspiralis</name>
    <dbReference type="NCBI Taxonomy" id="68401"/>
    <lineage>
        <taxon>Eukaryota</taxon>
        <taxon>Fungi</taxon>
        <taxon>Fungi incertae sedis</taxon>
        <taxon>Zoopagomycota</taxon>
        <taxon>Kickxellomycotina</taxon>
        <taxon>Kickxellomycetes</taxon>
        <taxon>Kickxellales</taxon>
        <taxon>Kickxellaceae</taxon>
        <taxon>Spiromyces</taxon>
    </lineage>
</organism>
<accession>A0ACC1HT25</accession>
<dbReference type="Proteomes" id="UP001145114">
    <property type="component" value="Unassembled WGS sequence"/>
</dbReference>
<keyword evidence="2" id="KW-1185">Reference proteome</keyword>
<dbReference type="EMBL" id="JAMZIH010000221">
    <property type="protein sequence ID" value="KAJ1679708.1"/>
    <property type="molecule type" value="Genomic_DNA"/>
</dbReference>
<gene>
    <name evidence="1" type="ORF">EV182_001495</name>
</gene>
<evidence type="ECO:0000313" key="2">
    <source>
        <dbReference type="Proteomes" id="UP001145114"/>
    </source>
</evidence>
<comment type="caution">
    <text evidence="1">The sequence shown here is derived from an EMBL/GenBank/DDBJ whole genome shotgun (WGS) entry which is preliminary data.</text>
</comment>
<sequence length="491" mass="54787">MAARLFGACLHVRRLAQPVSLLQMSRLPAGAARHRANLLPQRLTTLQQYSAARHYHNYPQYSAHHTLRRKAALQAKVLRRKVLFGRLTDRLARLFRTLIGGSSQIGPSRIIQRIAPQVRTARLRAQPHFLRLHGEFMRFSQRFVGNWATATYTRMAMGRALPHPAFGSGGRWQVFSKTFAAQFRTLHRPLGAKWASGIQQQQAMAHTLATYRMDRPKITVAAKFASTRRDQQYALKQRAAKRPRVDQSAGAEIPRNSERWPDVADLKALMNPHSSDANYRHAMQLVQDWAARGAEVPADQPVVIVPFSSVLDASVLQRHKLLVRRLIKKVDAAGIGARFMPVASPFRGICVVFPSDRFPTARAVEAFVGATLGFDLESVGAVVWDPLTAKGGQPALVASPPLLATISDIDDGSGSSSSSSIDCVSLDMLDDSLFSAILEESVVFEAPHDRELRLFMEELDQFMEQMPAFSNRTITSTSRRTRLMVDQRLDP</sequence>
<evidence type="ECO:0000313" key="1">
    <source>
        <dbReference type="EMBL" id="KAJ1679708.1"/>
    </source>
</evidence>
<proteinExistence type="predicted"/>
<name>A0ACC1HT25_9FUNG</name>